<dbReference type="GO" id="GO:0005737">
    <property type="term" value="C:cytoplasm"/>
    <property type="evidence" value="ECO:0007669"/>
    <property type="project" value="TreeGrafter"/>
</dbReference>
<name>W4HAJ4_APHAT</name>
<organism evidence="8">
    <name type="scientific">Aphanomyces astaci</name>
    <name type="common">Crayfish plague agent</name>
    <dbReference type="NCBI Taxonomy" id="112090"/>
    <lineage>
        <taxon>Eukaryota</taxon>
        <taxon>Sar</taxon>
        <taxon>Stramenopiles</taxon>
        <taxon>Oomycota</taxon>
        <taxon>Saprolegniomycetes</taxon>
        <taxon>Saprolegniales</taxon>
        <taxon>Verrucalvaceae</taxon>
        <taxon>Aphanomyces</taxon>
    </lineage>
</organism>
<evidence type="ECO:0000256" key="4">
    <source>
        <dbReference type="ARBA" id="ARBA00022912"/>
    </source>
</evidence>
<dbReference type="PANTHER" id="PTHR10159">
    <property type="entry name" value="DUAL SPECIFICITY PROTEIN PHOSPHATASE"/>
    <property type="match status" value="1"/>
</dbReference>
<dbReference type="Pfam" id="PF00782">
    <property type="entry name" value="DSPc"/>
    <property type="match status" value="1"/>
</dbReference>
<dbReference type="CDD" id="cd14498">
    <property type="entry name" value="DSP"/>
    <property type="match status" value="1"/>
</dbReference>
<evidence type="ECO:0000313" key="8">
    <source>
        <dbReference type="EMBL" id="ETV88561.1"/>
    </source>
</evidence>
<feature type="compositionally biased region" description="Basic and acidic residues" evidence="5">
    <location>
        <begin position="48"/>
        <end position="59"/>
    </location>
</feature>
<dbReference type="Gene3D" id="3.90.190.10">
    <property type="entry name" value="Protein tyrosine phosphatase superfamily"/>
    <property type="match status" value="1"/>
</dbReference>
<proteinExistence type="inferred from homology"/>
<dbReference type="AlphaFoldDB" id="W4HAJ4"/>
<evidence type="ECO:0000256" key="5">
    <source>
        <dbReference type="SAM" id="MobiDB-lite"/>
    </source>
</evidence>
<dbReference type="SMART" id="SM00404">
    <property type="entry name" value="PTPc_motif"/>
    <property type="match status" value="1"/>
</dbReference>
<dbReference type="EC" id="3.1.3.48" evidence="2"/>
<reference evidence="8" key="1">
    <citation type="submission" date="2013-12" db="EMBL/GenBank/DDBJ databases">
        <title>The Genome Sequence of Aphanomyces astaci APO3.</title>
        <authorList>
            <consortium name="The Broad Institute Genomics Platform"/>
            <person name="Russ C."/>
            <person name="Tyler B."/>
            <person name="van West P."/>
            <person name="Dieguez-Uribeondo J."/>
            <person name="Young S.K."/>
            <person name="Zeng Q."/>
            <person name="Gargeya S."/>
            <person name="Fitzgerald M."/>
            <person name="Abouelleil A."/>
            <person name="Alvarado L."/>
            <person name="Chapman S.B."/>
            <person name="Gainer-Dewar J."/>
            <person name="Goldberg J."/>
            <person name="Griggs A."/>
            <person name="Gujja S."/>
            <person name="Hansen M."/>
            <person name="Howarth C."/>
            <person name="Imamovic A."/>
            <person name="Ireland A."/>
            <person name="Larimer J."/>
            <person name="McCowan C."/>
            <person name="Murphy C."/>
            <person name="Pearson M."/>
            <person name="Poon T.W."/>
            <person name="Priest M."/>
            <person name="Roberts A."/>
            <person name="Saif S."/>
            <person name="Shea T."/>
            <person name="Sykes S."/>
            <person name="Wortman J."/>
            <person name="Nusbaum C."/>
            <person name="Birren B."/>
        </authorList>
    </citation>
    <scope>NUCLEOTIDE SEQUENCE [LARGE SCALE GENOMIC DNA]</scope>
    <source>
        <strain evidence="8">APO3</strain>
    </source>
</reference>
<keyword evidence="3" id="KW-0378">Hydrolase</keyword>
<evidence type="ECO:0000256" key="1">
    <source>
        <dbReference type="ARBA" id="ARBA00008601"/>
    </source>
</evidence>
<keyword evidence="4" id="KW-0904">Protein phosphatase</keyword>
<gene>
    <name evidence="8" type="ORF">H257_00124</name>
</gene>
<dbReference type="SUPFAM" id="SSF52799">
    <property type="entry name" value="(Phosphotyrosine protein) phosphatases II"/>
    <property type="match status" value="1"/>
</dbReference>
<dbReference type="GeneID" id="20802120"/>
<dbReference type="PRINTS" id="PR01908">
    <property type="entry name" value="ADSPHPHTASE"/>
</dbReference>
<comment type="similarity">
    <text evidence="1">Belongs to the protein-tyrosine phosphatase family. Non-receptor class dual specificity subfamily.</text>
</comment>
<dbReference type="PROSITE" id="PS50054">
    <property type="entry name" value="TYR_PHOSPHATASE_DUAL"/>
    <property type="match status" value="1"/>
</dbReference>
<evidence type="ECO:0000259" key="6">
    <source>
        <dbReference type="PROSITE" id="PS50054"/>
    </source>
</evidence>
<dbReference type="InterPro" id="IPR020422">
    <property type="entry name" value="TYR_PHOSPHATASE_DUAL_dom"/>
</dbReference>
<evidence type="ECO:0000256" key="3">
    <source>
        <dbReference type="ARBA" id="ARBA00022801"/>
    </source>
</evidence>
<dbReference type="GO" id="GO:0043409">
    <property type="term" value="P:negative regulation of MAPK cascade"/>
    <property type="evidence" value="ECO:0007669"/>
    <property type="project" value="TreeGrafter"/>
</dbReference>
<dbReference type="PANTHER" id="PTHR10159:SF529">
    <property type="entry name" value="TYROSINE-PROTEIN PHOSPHATASE DOMAIN-CONTAINING PROTEIN"/>
    <property type="match status" value="1"/>
</dbReference>
<dbReference type="EMBL" id="KI913114">
    <property type="protein sequence ID" value="ETV88561.1"/>
    <property type="molecule type" value="Genomic_DNA"/>
</dbReference>
<evidence type="ECO:0000259" key="7">
    <source>
        <dbReference type="PROSITE" id="PS50056"/>
    </source>
</evidence>
<feature type="region of interest" description="Disordered" evidence="5">
    <location>
        <begin position="1"/>
        <end position="72"/>
    </location>
</feature>
<dbReference type="GO" id="GO:0004725">
    <property type="term" value="F:protein tyrosine phosphatase activity"/>
    <property type="evidence" value="ECO:0007669"/>
    <property type="project" value="UniProtKB-EC"/>
</dbReference>
<dbReference type="SMART" id="SM00195">
    <property type="entry name" value="DSPc"/>
    <property type="match status" value="1"/>
</dbReference>
<feature type="domain" description="Tyrosine-protein phosphatase" evidence="6">
    <location>
        <begin position="120"/>
        <end position="261"/>
    </location>
</feature>
<dbReference type="InterPro" id="IPR029021">
    <property type="entry name" value="Prot-tyrosine_phosphatase-like"/>
</dbReference>
<dbReference type="PROSITE" id="PS50056">
    <property type="entry name" value="TYR_PHOSPHATASE_2"/>
    <property type="match status" value="1"/>
</dbReference>
<dbReference type="InterPro" id="IPR003595">
    <property type="entry name" value="Tyr_Pase_cat"/>
</dbReference>
<accession>W4HAJ4</accession>
<dbReference type="RefSeq" id="XP_009820961.1">
    <property type="nucleotide sequence ID" value="XM_009822659.1"/>
</dbReference>
<dbReference type="STRING" id="112090.W4HAJ4"/>
<sequence>MTGWGEARKTKKGKSPLKSPQPKSRKVHAGQHAEEQQAGTSSSPKTSKPPEGRKVEVKPKLLRRSSSEGSAYMLVKQKNKEAQHKMLTTSFPDDYSEASLLDTMSSWLGRLLGLNATPHSMDKILPFLFLGNDHAASHLPDLRKAGITHVCNVATQCNDHFPDHFEYLHLHLFDSPTQKLAKHIKAAGAFIHRAKHTNGRVLVHCVAGVSRSVCVVVAYLVEHCHMPLVQAYDYVKRKRPVMCPSESFRMQLAMYEIALFESSSVLSTSNSDWDFYELNMYRQTRRRH</sequence>
<protein>
    <recommendedName>
        <fullName evidence="2">protein-tyrosine-phosphatase</fullName>
        <ecNumber evidence="2">3.1.3.48</ecNumber>
    </recommendedName>
</protein>
<dbReference type="InterPro" id="IPR000340">
    <property type="entry name" value="Dual-sp_phosphatase_cat-dom"/>
</dbReference>
<dbReference type="OrthoDB" id="165342at2759"/>
<evidence type="ECO:0000256" key="2">
    <source>
        <dbReference type="ARBA" id="ARBA00013064"/>
    </source>
</evidence>
<dbReference type="VEuPathDB" id="FungiDB:H257_00124"/>
<dbReference type="InterPro" id="IPR000387">
    <property type="entry name" value="Tyr_Pase_dom"/>
</dbReference>
<feature type="domain" description="Tyrosine specific protein phosphatases" evidence="7">
    <location>
        <begin position="178"/>
        <end position="250"/>
    </location>
</feature>